<dbReference type="InterPro" id="IPR050260">
    <property type="entry name" value="FAD-bd_OxRdtase"/>
</dbReference>
<dbReference type="GO" id="GO:0016491">
    <property type="term" value="F:oxidoreductase activity"/>
    <property type="evidence" value="ECO:0007669"/>
    <property type="project" value="UniProtKB-KW"/>
</dbReference>
<keyword evidence="3" id="KW-0285">Flavoprotein</keyword>
<dbReference type="Pfam" id="PF02852">
    <property type="entry name" value="Pyr_redox_dim"/>
    <property type="match status" value="1"/>
</dbReference>
<evidence type="ECO:0000256" key="6">
    <source>
        <dbReference type="ARBA" id="ARBA00023284"/>
    </source>
</evidence>
<dbReference type="Pfam" id="PF07992">
    <property type="entry name" value="Pyr_redox_2"/>
    <property type="match status" value="1"/>
</dbReference>
<dbReference type="PANTHER" id="PTHR43429:SF1">
    <property type="entry name" value="NAD(P)H SULFUR OXIDOREDUCTASE (COA-DEPENDENT)"/>
    <property type="match status" value="1"/>
</dbReference>
<dbReference type="Pfam" id="PF00581">
    <property type="entry name" value="Rhodanese"/>
    <property type="match status" value="1"/>
</dbReference>
<organism evidence="8 9">
    <name type="scientific">Candidatus Coproplasma avicola</name>
    <dbReference type="NCBI Taxonomy" id="2840744"/>
    <lineage>
        <taxon>Bacteria</taxon>
        <taxon>Bacillati</taxon>
        <taxon>Bacillota</taxon>
        <taxon>Clostridia</taxon>
        <taxon>Eubacteriales</taxon>
        <taxon>Candidatus Coproplasma</taxon>
    </lineage>
</organism>
<dbReference type="InterPro" id="IPR016156">
    <property type="entry name" value="FAD/NAD-linked_Rdtase_dimer_sf"/>
</dbReference>
<keyword evidence="4" id="KW-0274">FAD</keyword>
<dbReference type="PRINTS" id="PR00411">
    <property type="entry name" value="PNDRDTASEI"/>
</dbReference>
<dbReference type="Gene3D" id="3.40.250.10">
    <property type="entry name" value="Rhodanese-like domain"/>
    <property type="match status" value="1"/>
</dbReference>
<dbReference type="PANTHER" id="PTHR43429">
    <property type="entry name" value="PYRIDINE NUCLEOTIDE-DISULFIDE OXIDOREDUCTASE DOMAIN-CONTAINING"/>
    <property type="match status" value="1"/>
</dbReference>
<dbReference type="InterPro" id="IPR001763">
    <property type="entry name" value="Rhodanese-like_dom"/>
</dbReference>
<dbReference type="SUPFAM" id="SSF55424">
    <property type="entry name" value="FAD/NAD-linked reductases, dimerisation (C-terminal) domain"/>
    <property type="match status" value="1"/>
</dbReference>
<evidence type="ECO:0000256" key="4">
    <source>
        <dbReference type="ARBA" id="ARBA00022827"/>
    </source>
</evidence>
<sequence>MKVIIIGGVAGGATAAARLRRLDEKASITIYEKSGFISYANCGLPYYIGGEIEDEGELTLQTPQSFKARFNVEVNVNCRVTAIDTAAKTVTVEQLKTGKVFTDSYDKLIISTGAHPALFGIGGADTRGVFTLRTVEDTLAIKRYIDDEHPREAIVAGGGYIGIELAENLVRNFIKVTILQRPNQLLAPLDYDMACLVASKLKKEGVEVVFGASVKAFSRKGDKIICTLADGSTRPCDMAIAALGVLPDSSLAVQAGLKTGVKGAICVNERMQTSAPDVYAVGDAVEVTHFVTGAKALISLAGPANKQGRIAADNICGIPSEYCGSQGSSVIKVFDMTVATTGINERAAQAAGINCQSVVLSPSSHAGYYPGARTMTMKVVFENTTARILGAQIVGYDGVDKRIDVIATAMRAGLTADKLTELDLAYAPPYSSAKDPVNMAGYMIENIMNGLVKQFTWHDIPGLTGDEGAFLLDARTRGEYAAGHVAGFINIPLDELRSRLAEVPAGKRIYVMCHSGLRSYLACRILSQNGFDCFNFSGGYAFLRSVCLGGGMPENMFSCGMER</sequence>
<protein>
    <submittedName>
        <fullName evidence="8">FAD-dependent oxidoreductase</fullName>
    </submittedName>
</protein>
<evidence type="ECO:0000256" key="3">
    <source>
        <dbReference type="ARBA" id="ARBA00022630"/>
    </source>
</evidence>
<gene>
    <name evidence="8" type="ORF">IAB94_06065</name>
</gene>
<evidence type="ECO:0000313" key="9">
    <source>
        <dbReference type="Proteomes" id="UP000823913"/>
    </source>
</evidence>
<evidence type="ECO:0000259" key="7">
    <source>
        <dbReference type="PROSITE" id="PS50206"/>
    </source>
</evidence>
<dbReference type="Gene3D" id="3.50.50.60">
    <property type="entry name" value="FAD/NAD(P)-binding domain"/>
    <property type="match status" value="2"/>
</dbReference>
<dbReference type="PRINTS" id="PR00368">
    <property type="entry name" value="FADPNR"/>
</dbReference>
<keyword evidence="6" id="KW-0676">Redox-active center</keyword>
<dbReference type="PROSITE" id="PS50206">
    <property type="entry name" value="RHODANESE_3"/>
    <property type="match status" value="1"/>
</dbReference>
<reference evidence="8" key="2">
    <citation type="journal article" date="2021" name="PeerJ">
        <title>Extensive microbial diversity within the chicken gut microbiome revealed by metagenomics and culture.</title>
        <authorList>
            <person name="Gilroy R."/>
            <person name="Ravi A."/>
            <person name="Getino M."/>
            <person name="Pursley I."/>
            <person name="Horton D.L."/>
            <person name="Alikhan N.F."/>
            <person name="Baker D."/>
            <person name="Gharbi K."/>
            <person name="Hall N."/>
            <person name="Watson M."/>
            <person name="Adriaenssens E.M."/>
            <person name="Foster-Nyarko E."/>
            <person name="Jarju S."/>
            <person name="Secka A."/>
            <person name="Antonio M."/>
            <person name="Oren A."/>
            <person name="Chaudhuri R.R."/>
            <person name="La Ragione R."/>
            <person name="Hildebrand F."/>
            <person name="Pallen M.J."/>
        </authorList>
    </citation>
    <scope>NUCLEOTIDE SEQUENCE</scope>
    <source>
        <strain evidence="8">ChiW16-3235</strain>
    </source>
</reference>
<keyword evidence="5" id="KW-0560">Oxidoreductase</keyword>
<comment type="cofactor">
    <cofactor evidence="1">
        <name>FAD</name>
        <dbReference type="ChEBI" id="CHEBI:57692"/>
    </cofactor>
</comment>
<dbReference type="EMBL" id="DVHK01000120">
    <property type="protein sequence ID" value="HIR67594.1"/>
    <property type="molecule type" value="Genomic_DNA"/>
</dbReference>
<feature type="domain" description="Rhodanese" evidence="7">
    <location>
        <begin position="465"/>
        <end position="548"/>
    </location>
</feature>
<evidence type="ECO:0000256" key="2">
    <source>
        <dbReference type="ARBA" id="ARBA00009130"/>
    </source>
</evidence>
<dbReference type="InterPro" id="IPR004099">
    <property type="entry name" value="Pyr_nucl-diS_OxRdtase_dimer"/>
</dbReference>
<dbReference type="AlphaFoldDB" id="A0A9D1J9D4"/>
<evidence type="ECO:0000256" key="5">
    <source>
        <dbReference type="ARBA" id="ARBA00023002"/>
    </source>
</evidence>
<dbReference type="SUPFAM" id="SSF51905">
    <property type="entry name" value="FAD/NAD(P)-binding domain"/>
    <property type="match status" value="1"/>
</dbReference>
<evidence type="ECO:0000256" key="1">
    <source>
        <dbReference type="ARBA" id="ARBA00001974"/>
    </source>
</evidence>
<accession>A0A9D1J9D4</accession>
<dbReference type="InterPro" id="IPR036188">
    <property type="entry name" value="FAD/NAD-bd_sf"/>
</dbReference>
<dbReference type="Proteomes" id="UP000823913">
    <property type="component" value="Unassembled WGS sequence"/>
</dbReference>
<comment type="similarity">
    <text evidence="2">Belongs to the class-III pyridine nucleotide-disulfide oxidoreductase family.</text>
</comment>
<evidence type="ECO:0000313" key="8">
    <source>
        <dbReference type="EMBL" id="HIR67594.1"/>
    </source>
</evidence>
<reference evidence="8" key="1">
    <citation type="submission" date="2020-10" db="EMBL/GenBank/DDBJ databases">
        <authorList>
            <person name="Gilroy R."/>
        </authorList>
    </citation>
    <scope>NUCLEOTIDE SEQUENCE</scope>
    <source>
        <strain evidence="8">ChiW16-3235</strain>
    </source>
</reference>
<dbReference type="InterPro" id="IPR023753">
    <property type="entry name" value="FAD/NAD-binding_dom"/>
</dbReference>
<name>A0A9D1J9D4_9FIRM</name>
<proteinExistence type="inferred from homology"/>
<comment type="caution">
    <text evidence="8">The sequence shown here is derived from an EMBL/GenBank/DDBJ whole genome shotgun (WGS) entry which is preliminary data.</text>
</comment>
<dbReference type="InterPro" id="IPR036873">
    <property type="entry name" value="Rhodanese-like_dom_sf"/>
</dbReference>
<dbReference type="SUPFAM" id="SSF52821">
    <property type="entry name" value="Rhodanese/Cell cycle control phosphatase"/>
    <property type="match status" value="1"/>
</dbReference>
<dbReference type="SMART" id="SM00450">
    <property type="entry name" value="RHOD"/>
    <property type="match status" value="1"/>
</dbReference>